<protein>
    <recommendedName>
        <fullName evidence="1">N(6)-L-threonylcarbamoyladenine synthase</fullName>
        <ecNumber evidence="1">2.3.1.234</ecNumber>
    </recommendedName>
</protein>
<dbReference type="InterPro" id="IPR017861">
    <property type="entry name" value="KAE1/TsaD"/>
</dbReference>
<dbReference type="GeneID" id="28723278"/>
<dbReference type="GO" id="GO:0061711">
    <property type="term" value="F:tRNA N(6)-L-threonylcarbamoyladenine synthase activity"/>
    <property type="evidence" value="ECO:0007669"/>
    <property type="project" value="UniProtKB-EC"/>
</dbReference>
<dbReference type="Pfam" id="PF00814">
    <property type="entry name" value="TsaD"/>
    <property type="match status" value="1"/>
</dbReference>
<dbReference type="Proteomes" id="UP000243052">
    <property type="component" value="Chromosome iii"/>
</dbReference>
<dbReference type="GO" id="GO:0072670">
    <property type="term" value="P:mitochondrial tRNA threonylcarbamoyladenosine modification"/>
    <property type="evidence" value="ECO:0007669"/>
    <property type="project" value="TreeGrafter"/>
</dbReference>
<keyword evidence="3 7" id="KW-0819">tRNA processing</keyword>
<evidence type="ECO:0000256" key="3">
    <source>
        <dbReference type="ARBA" id="ARBA00022694"/>
    </source>
</evidence>
<dbReference type="PRINTS" id="PR00789">
    <property type="entry name" value="OSIALOPTASE"/>
</dbReference>
<gene>
    <name evidence="7" type="primary">QRI7</name>
    <name evidence="9" type="ORF">AW171_hschr31915</name>
</gene>
<dbReference type="GO" id="GO:0046872">
    <property type="term" value="F:metal ion binding"/>
    <property type="evidence" value="ECO:0007669"/>
    <property type="project" value="UniProtKB-KW"/>
</dbReference>
<keyword evidence="4 7" id="KW-0479">Metal-binding</keyword>
<comment type="subunit">
    <text evidence="7">Homodimer.</text>
</comment>
<keyword evidence="2 7" id="KW-0808">Transferase</keyword>
<comment type="similarity">
    <text evidence="7">Belongs to the KAE1 / TsaD family.</text>
</comment>
<comment type="function">
    <text evidence="7">Required for the formation of a threonylcarbamoyl group on adenosine at position 37 (t(6)A37) in mitochondrial tRNAs that read codons beginning with adenine. Probably involved in the transfer of the threonylcarbamoyl moiety of threonylcarbamoyl-AMP (TC-AMP) to the N6 group of A37. Involved in mitochondrial genome maintenance.</text>
</comment>
<comment type="subcellular location">
    <subcellularLocation>
        <location evidence="7">Mitochondrion</location>
    </subcellularLocation>
</comment>
<dbReference type="EMBL" id="CP014243">
    <property type="protein sequence ID" value="AMD20045.1"/>
    <property type="molecule type" value="Genomic_DNA"/>
</dbReference>
<evidence type="ECO:0000256" key="6">
    <source>
        <dbReference type="ARBA" id="ARBA00048117"/>
    </source>
</evidence>
<dbReference type="OrthoDB" id="10259622at2759"/>
<evidence type="ECO:0000256" key="7">
    <source>
        <dbReference type="HAMAP-Rule" id="MF_03179"/>
    </source>
</evidence>
<reference evidence="9 10" key="1">
    <citation type="submission" date="2016-01" db="EMBL/GenBank/DDBJ databases">
        <title>Genome sequence of the yeast Holleya sinecauda.</title>
        <authorList>
            <person name="Dietrich F.S."/>
        </authorList>
    </citation>
    <scope>NUCLEOTIDE SEQUENCE [LARGE SCALE GENOMIC DNA]</scope>
    <source>
        <strain evidence="9 10">ATCC 58844</strain>
    </source>
</reference>
<dbReference type="InterPro" id="IPR017860">
    <property type="entry name" value="Peptidase_M22_CS"/>
</dbReference>
<accession>A0A0X8HRE1</accession>
<sequence length="384" mass="42948">MLRLIQSFRSLGVRHYKVLSIETSCDDTCVAILDRFDRNQAPKLLYNHSERLNSAEDGGIVPTKAHNHHQKNLAIIVKQALACTGSSIDLLCVTKGPGMRGALAVGLDFTKGLSVAWNKPLVGVHHMLGHLLLPRMESNGRHPQFPFLSLLVSGGHTMLVLTKSIVEHEILCDTIDIAVGDSLDKCAREIGIRGDMIAKEMERIIDQDIQQATSDQGVKIELPVPLRNQNGRMNMQAFSFSPFISAVKSNMPKPQEELSDNERRSMAYQIQEAIFSHVIRQLNVVLKFNGEALSGVKSFVCSGGVSANKRLRERLETELTKSFSFHYPDLELCTDNAVMIGWAGIELYENHNLATDLRVVPCRKWPLTNILDDPWWLKDSSNDR</sequence>
<dbReference type="SUPFAM" id="SSF53067">
    <property type="entry name" value="Actin-like ATPase domain"/>
    <property type="match status" value="2"/>
</dbReference>
<dbReference type="STRING" id="45286.A0A0X8HRE1"/>
<keyword evidence="7" id="KW-0496">Mitochondrion</keyword>
<evidence type="ECO:0000256" key="4">
    <source>
        <dbReference type="ARBA" id="ARBA00022723"/>
    </source>
</evidence>
<dbReference type="EC" id="2.3.1.234" evidence="1"/>
<dbReference type="HAMAP" id="MF_01445">
    <property type="entry name" value="TsaD"/>
    <property type="match status" value="1"/>
</dbReference>
<name>A0A0X8HRE1_9SACH</name>
<keyword evidence="10" id="KW-1185">Reference proteome</keyword>
<dbReference type="PROSITE" id="PS01016">
    <property type="entry name" value="GLYCOPROTEASE"/>
    <property type="match status" value="1"/>
</dbReference>
<dbReference type="NCBIfam" id="TIGR00329">
    <property type="entry name" value="gcp_kae1"/>
    <property type="match status" value="1"/>
</dbReference>
<comment type="catalytic activity">
    <reaction evidence="6 7">
        <text>L-threonylcarbamoyladenylate + adenosine(37) in tRNA = N(6)-L-threonylcarbamoyladenosine(37) in tRNA + AMP + H(+)</text>
        <dbReference type="Rhea" id="RHEA:37059"/>
        <dbReference type="Rhea" id="RHEA-COMP:10162"/>
        <dbReference type="Rhea" id="RHEA-COMP:10163"/>
        <dbReference type="ChEBI" id="CHEBI:15378"/>
        <dbReference type="ChEBI" id="CHEBI:73682"/>
        <dbReference type="ChEBI" id="CHEBI:74411"/>
        <dbReference type="ChEBI" id="CHEBI:74418"/>
        <dbReference type="ChEBI" id="CHEBI:456215"/>
        <dbReference type="EC" id="2.3.1.234"/>
    </reaction>
</comment>
<dbReference type="AlphaFoldDB" id="A0A0X8HRE1"/>
<feature type="domain" description="Gcp-like" evidence="8">
    <location>
        <begin position="54"/>
        <end position="342"/>
    </location>
</feature>
<dbReference type="PANTHER" id="PTHR11735">
    <property type="entry name" value="TRNA N6-ADENOSINE THREONYLCARBAMOYLTRANSFERASE"/>
    <property type="match status" value="1"/>
</dbReference>
<dbReference type="PANTHER" id="PTHR11735:SF6">
    <property type="entry name" value="TRNA N6-ADENOSINE THREONYLCARBAMOYLTRANSFERASE, MITOCHONDRIAL"/>
    <property type="match status" value="1"/>
</dbReference>
<keyword evidence="5 7" id="KW-0012">Acyltransferase</keyword>
<evidence type="ECO:0000256" key="2">
    <source>
        <dbReference type="ARBA" id="ARBA00022679"/>
    </source>
</evidence>
<organism evidence="9 10">
    <name type="scientific">Eremothecium sinecaudum</name>
    <dbReference type="NCBI Taxonomy" id="45286"/>
    <lineage>
        <taxon>Eukaryota</taxon>
        <taxon>Fungi</taxon>
        <taxon>Dikarya</taxon>
        <taxon>Ascomycota</taxon>
        <taxon>Saccharomycotina</taxon>
        <taxon>Saccharomycetes</taxon>
        <taxon>Saccharomycetales</taxon>
        <taxon>Saccharomycetaceae</taxon>
        <taxon>Eremothecium</taxon>
    </lineage>
</organism>
<evidence type="ECO:0000256" key="5">
    <source>
        <dbReference type="ARBA" id="ARBA00023315"/>
    </source>
</evidence>
<evidence type="ECO:0000313" key="10">
    <source>
        <dbReference type="Proteomes" id="UP000243052"/>
    </source>
</evidence>
<proteinExistence type="inferred from homology"/>
<dbReference type="GO" id="GO:0005739">
    <property type="term" value="C:mitochondrion"/>
    <property type="evidence" value="ECO:0007669"/>
    <property type="project" value="UniProtKB-SubCell"/>
</dbReference>
<dbReference type="Gene3D" id="3.30.420.40">
    <property type="match status" value="2"/>
</dbReference>
<evidence type="ECO:0000259" key="8">
    <source>
        <dbReference type="Pfam" id="PF00814"/>
    </source>
</evidence>
<evidence type="ECO:0000313" key="9">
    <source>
        <dbReference type="EMBL" id="AMD20045.1"/>
    </source>
</evidence>
<dbReference type="InterPro" id="IPR000905">
    <property type="entry name" value="Gcp-like_dom"/>
</dbReference>
<dbReference type="InterPro" id="IPR043129">
    <property type="entry name" value="ATPase_NBD"/>
</dbReference>
<dbReference type="RefSeq" id="XP_017987041.1">
    <property type="nucleotide sequence ID" value="XM_018131071.1"/>
</dbReference>
<dbReference type="InterPro" id="IPR022450">
    <property type="entry name" value="TsaD"/>
</dbReference>
<evidence type="ECO:0000256" key="1">
    <source>
        <dbReference type="ARBA" id="ARBA00012156"/>
    </source>
</evidence>
<comment type="cofactor">
    <cofactor evidence="7">
        <name>a divalent metal cation</name>
        <dbReference type="ChEBI" id="CHEBI:60240"/>
    </cofactor>
    <text evidence="7">Binds 1 divalent metal cation per subunit.</text>
</comment>